<evidence type="ECO:0000313" key="3">
    <source>
        <dbReference type="EMBL" id="PKR89712.1"/>
    </source>
</evidence>
<comment type="caution">
    <text evidence="3">The sequence shown here is derived from an EMBL/GenBank/DDBJ whole genome shotgun (WGS) entry which is preliminary data.</text>
</comment>
<name>A0A2N3LYL1_9HYPH</name>
<dbReference type="Gene3D" id="2.180.10.10">
    <property type="entry name" value="RHS repeat-associated core"/>
    <property type="match status" value="1"/>
</dbReference>
<dbReference type="InterPro" id="IPR022385">
    <property type="entry name" value="Rhs_assc_core"/>
</dbReference>
<proteinExistence type="predicted"/>
<dbReference type="NCBIfam" id="TIGR01643">
    <property type="entry name" value="YD_repeat_2x"/>
    <property type="match status" value="1"/>
</dbReference>
<evidence type="ECO:0000256" key="1">
    <source>
        <dbReference type="ARBA" id="ARBA00022737"/>
    </source>
</evidence>
<feature type="domain" description="Teneurin-like YD-shell" evidence="2">
    <location>
        <begin position="99"/>
        <end position="171"/>
    </location>
</feature>
<dbReference type="PANTHER" id="PTHR32305:SF15">
    <property type="entry name" value="PROTEIN RHSA-RELATED"/>
    <property type="match status" value="1"/>
</dbReference>
<gene>
    <name evidence="3" type="ORF">CXZ10_07380</name>
</gene>
<dbReference type="Pfam" id="PF25023">
    <property type="entry name" value="TEN_YD-shell"/>
    <property type="match status" value="1"/>
</dbReference>
<dbReference type="InterPro" id="IPR050708">
    <property type="entry name" value="T6SS_VgrG/RHS"/>
</dbReference>
<dbReference type="NCBIfam" id="TIGR03696">
    <property type="entry name" value="Rhs_assc_core"/>
    <property type="match status" value="1"/>
</dbReference>
<sequence length="248" mass="26695">MYGNLTSDGTRSYSWDADNRLIGIAYPATPGKATTFAYDGLGRRTTISHTPAGGGAAVATSYVWCGDRPCQARDASNQPQRAYYTEGERLLGSSPASLFYGVDQLGSVRRVFASPTSASAYSYDPYGLPLQTTTPLTDFGYAGLINEPDSGLGLATYRVYDPRVGRWISRDPIGERGDRAGNFCVYVNGDPVSDNDPAGLVSDSTPSNNQVQNAQVNAICKKLGLNKKQLRLLHDEITGKKPRISGYS</sequence>
<evidence type="ECO:0000259" key="2">
    <source>
        <dbReference type="Pfam" id="PF25023"/>
    </source>
</evidence>
<dbReference type="AlphaFoldDB" id="A0A2N3LYL1"/>
<dbReference type="InterPro" id="IPR006530">
    <property type="entry name" value="YD"/>
</dbReference>
<dbReference type="InterPro" id="IPR056823">
    <property type="entry name" value="TEN-like_YD-shell"/>
</dbReference>
<dbReference type="PANTHER" id="PTHR32305">
    <property type="match status" value="1"/>
</dbReference>
<organism evidence="3 4">
    <name type="scientific">Pleomorphomonas diazotrophica</name>
    <dbReference type="NCBI Taxonomy" id="1166257"/>
    <lineage>
        <taxon>Bacteria</taxon>
        <taxon>Pseudomonadati</taxon>
        <taxon>Pseudomonadota</taxon>
        <taxon>Alphaproteobacteria</taxon>
        <taxon>Hyphomicrobiales</taxon>
        <taxon>Pleomorphomonadaceae</taxon>
        <taxon>Pleomorphomonas</taxon>
    </lineage>
</organism>
<protein>
    <recommendedName>
        <fullName evidence="2">Teneurin-like YD-shell domain-containing protein</fullName>
    </recommendedName>
</protein>
<keyword evidence="4" id="KW-1185">Reference proteome</keyword>
<evidence type="ECO:0000313" key="4">
    <source>
        <dbReference type="Proteomes" id="UP000233491"/>
    </source>
</evidence>
<reference evidence="3 4" key="1">
    <citation type="submission" date="2017-12" db="EMBL/GenBank/DDBJ databases">
        <title>Anaerobic carbon monoxide metabolism by Pleomorphomonas carboxyditropha sp. nov., a new mesophilic hydrogenogenic carboxidotroph.</title>
        <authorList>
            <person name="Esquivel-Elizondo S."/>
            <person name="Krajmalnik-Brown R."/>
        </authorList>
    </citation>
    <scope>NUCLEOTIDE SEQUENCE [LARGE SCALE GENOMIC DNA]</scope>
    <source>
        <strain evidence="3 4">R5-392</strain>
    </source>
</reference>
<dbReference type="EMBL" id="PJNW01000004">
    <property type="protein sequence ID" value="PKR89712.1"/>
    <property type="molecule type" value="Genomic_DNA"/>
</dbReference>
<dbReference type="Proteomes" id="UP000233491">
    <property type="component" value="Unassembled WGS sequence"/>
</dbReference>
<keyword evidence="1" id="KW-0677">Repeat</keyword>
<accession>A0A2N3LYL1</accession>